<dbReference type="EMBL" id="MU004527">
    <property type="protein sequence ID" value="KAF2648667.1"/>
    <property type="molecule type" value="Genomic_DNA"/>
</dbReference>
<evidence type="ECO:0000313" key="2">
    <source>
        <dbReference type="Proteomes" id="UP000799324"/>
    </source>
</evidence>
<dbReference type="AlphaFoldDB" id="A0A6A6SNX8"/>
<dbReference type="Proteomes" id="UP000799324">
    <property type="component" value="Unassembled WGS sequence"/>
</dbReference>
<organism evidence="1 2">
    <name type="scientific">Lophiostoma macrostomum CBS 122681</name>
    <dbReference type="NCBI Taxonomy" id="1314788"/>
    <lineage>
        <taxon>Eukaryota</taxon>
        <taxon>Fungi</taxon>
        <taxon>Dikarya</taxon>
        <taxon>Ascomycota</taxon>
        <taxon>Pezizomycotina</taxon>
        <taxon>Dothideomycetes</taxon>
        <taxon>Pleosporomycetidae</taxon>
        <taxon>Pleosporales</taxon>
        <taxon>Lophiostomataceae</taxon>
        <taxon>Lophiostoma</taxon>
    </lineage>
</organism>
<evidence type="ECO:0000313" key="1">
    <source>
        <dbReference type="EMBL" id="KAF2648667.1"/>
    </source>
</evidence>
<proteinExistence type="predicted"/>
<accession>A0A6A6SNX8</accession>
<gene>
    <name evidence="1" type="ORF">K491DRAFT_238240</name>
</gene>
<keyword evidence="2" id="KW-1185">Reference proteome</keyword>
<name>A0A6A6SNX8_9PLEO</name>
<sequence>MGVSEAKFPYLVRRQKSTLNRGAKAVMDNSRRRALQKLPANIRRLSTRMKEHLPISLSLDCLLSGM</sequence>
<protein>
    <submittedName>
        <fullName evidence="1">Uncharacterized protein</fullName>
    </submittedName>
</protein>
<reference evidence="1" key="1">
    <citation type="journal article" date="2020" name="Stud. Mycol.">
        <title>101 Dothideomycetes genomes: a test case for predicting lifestyles and emergence of pathogens.</title>
        <authorList>
            <person name="Haridas S."/>
            <person name="Albert R."/>
            <person name="Binder M."/>
            <person name="Bloem J."/>
            <person name="Labutti K."/>
            <person name="Salamov A."/>
            <person name="Andreopoulos B."/>
            <person name="Baker S."/>
            <person name="Barry K."/>
            <person name="Bills G."/>
            <person name="Bluhm B."/>
            <person name="Cannon C."/>
            <person name="Castanera R."/>
            <person name="Culley D."/>
            <person name="Daum C."/>
            <person name="Ezra D."/>
            <person name="Gonzalez J."/>
            <person name="Henrissat B."/>
            <person name="Kuo A."/>
            <person name="Liang C."/>
            <person name="Lipzen A."/>
            <person name="Lutzoni F."/>
            <person name="Magnuson J."/>
            <person name="Mondo S."/>
            <person name="Nolan M."/>
            <person name="Ohm R."/>
            <person name="Pangilinan J."/>
            <person name="Park H.-J."/>
            <person name="Ramirez L."/>
            <person name="Alfaro M."/>
            <person name="Sun H."/>
            <person name="Tritt A."/>
            <person name="Yoshinaga Y."/>
            <person name="Zwiers L.-H."/>
            <person name="Turgeon B."/>
            <person name="Goodwin S."/>
            <person name="Spatafora J."/>
            <person name="Crous P."/>
            <person name="Grigoriev I."/>
        </authorList>
    </citation>
    <scope>NUCLEOTIDE SEQUENCE</scope>
    <source>
        <strain evidence="1">CBS 122681</strain>
    </source>
</reference>